<evidence type="ECO:0000256" key="9">
    <source>
        <dbReference type="SAM" id="MobiDB-lite"/>
    </source>
</evidence>
<gene>
    <name evidence="7" type="primary">prfA</name>
    <name evidence="11" type="ORF">XJ32_06530</name>
</gene>
<feature type="domain" description="Prokaryotic-type class I peptide chain release factors" evidence="10">
    <location>
        <begin position="224"/>
        <end position="240"/>
    </location>
</feature>
<dbReference type="FunFam" id="3.30.70.1660:FF:000004">
    <property type="entry name" value="Peptide chain release factor 1"/>
    <property type="match status" value="1"/>
</dbReference>
<evidence type="ECO:0000259" key="10">
    <source>
        <dbReference type="PROSITE" id="PS00745"/>
    </source>
</evidence>
<comment type="subcellular location">
    <subcellularLocation>
        <location evidence="2 7">Cytoplasm</location>
    </subcellularLocation>
</comment>
<dbReference type="RefSeq" id="WP_077388748.1">
    <property type="nucleotide sequence ID" value="NZ_CP019645.1"/>
</dbReference>
<evidence type="ECO:0000256" key="8">
    <source>
        <dbReference type="NCBIfam" id="TIGR00019"/>
    </source>
</evidence>
<sequence length="356" mass="39639">MLVDRLKPIIERNDALAAMLSTEEVINDIAKLTALSKEKSESDEIVAKAKEYLKVLDDITSNKALLEDKELGELAKEELKELEMAQKNLEDEIKILLIPKDPNDKKNIYLEIRAGTGGDEAGIFVGDLFSAYCRYADSKQWKVEIISSSENSVGGYKEMIALVKGDGAYSRLKYEGGTHRVQRVPKTESQGRIHTSAITVAIMPEVDSLEININPNDLKIDVFRSGGHGGQSVNTTDSAVRITHIPTGISVSMQDEKSQHKNKDKALKILQARLYEAELEAQNAQNRESRKNQVGSGDRSERIRTYNYPQNRMSDHRINLTLYSLEEIMLSGDLDKVIDPLIAHAQSLALSNANEA</sequence>
<dbReference type="GO" id="GO:0016149">
    <property type="term" value="F:translation release factor activity, codon specific"/>
    <property type="evidence" value="ECO:0007669"/>
    <property type="project" value="UniProtKB-UniRule"/>
</dbReference>
<dbReference type="InterPro" id="IPR000352">
    <property type="entry name" value="Pep_chain_release_fac_I"/>
</dbReference>
<dbReference type="InterPro" id="IPR045853">
    <property type="entry name" value="Pep_chain_release_fac_I_sf"/>
</dbReference>
<dbReference type="PANTHER" id="PTHR43804:SF7">
    <property type="entry name" value="LD18447P"/>
    <property type="match status" value="1"/>
</dbReference>
<keyword evidence="4 7" id="KW-0488">Methylation</keyword>
<dbReference type="EMBL" id="CP019645">
    <property type="protein sequence ID" value="AQQ59796.1"/>
    <property type="molecule type" value="Genomic_DNA"/>
</dbReference>
<proteinExistence type="inferred from homology"/>
<reference evidence="11 12" key="1">
    <citation type="submission" date="2017-02" db="EMBL/GenBank/DDBJ databases">
        <title>Whole genome sequencing of Helicobacter bilis strain AAQJH.</title>
        <authorList>
            <person name="Conlan S."/>
            <person name="Thomas P.J."/>
            <person name="Mullikin J."/>
            <person name="Palmore T.N."/>
            <person name="Frank K.M."/>
            <person name="Segre J.A."/>
        </authorList>
    </citation>
    <scope>NUCLEOTIDE SEQUENCE [LARGE SCALE GENOMIC DNA]</scope>
    <source>
        <strain evidence="11 12">AAQJH</strain>
    </source>
</reference>
<evidence type="ECO:0000313" key="12">
    <source>
        <dbReference type="Proteomes" id="UP000188298"/>
    </source>
</evidence>
<organism evidence="11 12">
    <name type="scientific">Helicobacter bilis</name>
    <dbReference type="NCBI Taxonomy" id="37372"/>
    <lineage>
        <taxon>Bacteria</taxon>
        <taxon>Pseudomonadati</taxon>
        <taxon>Campylobacterota</taxon>
        <taxon>Epsilonproteobacteria</taxon>
        <taxon>Campylobacterales</taxon>
        <taxon>Helicobacteraceae</taxon>
        <taxon>Helicobacter</taxon>
    </lineage>
</organism>
<evidence type="ECO:0000256" key="3">
    <source>
        <dbReference type="ARBA" id="ARBA00010835"/>
    </source>
</evidence>
<dbReference type="HAMAP" id="MF_00093">
    <property type="entry name" value="Rel_fac_1"/>
    <property type="match status" value="1"/>
</dbReference>
<dbReference type="InterPro" id="IPR004373">
    <property type="entry name" value="RF-1"/>
</dbReference>
<accession>A0A1Q2LH51</accession>
<feature type="modified residue" description="N5-methylglutamine" evidence="7">
    <location>
        <position position="231"/>
    </location>
</feature>
<comment type="function">
    <text evidence="1 7">Peptide chain release factor 1 directs the termination of translation in response to the peptide chain termination codons UAG and UAA.</text>
</comment>
<dbReference type="GO" id="GO:0005829">
    <property type="term" value="C:cytosol"/>
    <property type="evidence" value="ECO:0007669"/>
    <property type="project" value="UniProtKB-ARBA"/>
</dbReference>
<dbReference type="Pfam" id="PF00472">
    <property type="entry name" value="RF-1"/>
    <property type="match status" value="1"/>
</dbReference>
<keyword evidence="5 7" id="KW-0963">Cytoplasm</keyword>
<comment type="PTM">
    <text evidence="7">Methylated by PrmC. Methylation increases the termination efficiency of RF1.</text>
</comment>
<dbReference type="PROSITE" id="PS00745">
    <property type="entry name" value="RF_PROK_I"/>
    <property type="match status" value="1"/>
</dbReference>
<dbReference type="Pfam" id="PF03462">
    <property type="entry name" value="PCRF"/>
    <property type="match status" value="1"/>
</dbReference>
<comment type="similarity">
    <text evidence="3 7">Belongs to the prokaryotic/mitochondrial release factor family.</text>
</comment>
<evidence type="ECO:0000256" key="2">
    <source>
        <dbReference type="ARBA" id="ARBA00004496"/>
    </source>
</evidence>
<dbReference type="NCBIfam" id="NF001859">
    <property type="entry name" value="PRK00591.1"/>
    <property type="match status" value="1"/>
</dbReference>
<evidence type="ECO:0000313" key="11">
    <source>
        <dbReference type="EMBL" id="AQQ59796.1"/>
    </source>
</evidence>
<dbReference type="Gene3D" id="3.30.160.20">
    <property type="match status" value="1"/>
</dbReference>
<dbReference type="InterPro" id="IPR005139">
    <property type="entry name" value="PCRF"/>
</dbReference>
<dbReference type="NCBIfam" id="TIGR00019">
    <property type="entry name" value="prfA"/>
    <property type="match status" value="1"/>
</dbReference>
<dbReference type="SUPFAM" id="SSF75620">
    <property type="entry name" value="Release factor"/>
    <property type="match status" value="1"/>
</dbReference>
<dbReference type="AlphaFoldDB" id="A0A1Q2LH51"/>
<evidence type="ECO:0000256" key="4">
    <source>
        <dbReference type="ARBA" id="ARBA00022481"/>
    </source>
</evidence>
<dbReference type="Proteomes" id="UP000188298">
    <property type="component" value="Chromosome"/>
</dbReference>
<dbReference type="Gene3D" id="6.10.140.1950">
    <property type="match status" value="1"/>
</dbReference>
<evidence type="ECO:0000256" key="6">
    <source>
        <dbReference type="ARBA" id="ARBA00022917"/>
    </source>
</evidence>
<evidence type="ECO:0000256" key="1">
    <source>
        <dbReference type="ARBA" id="ARBA00002986"/>
    </source>
</evidence>
<keyword evidence="6 7" id="KW-0648">Protein biosynthesis</keyword>
<dbReference type="KEGG" id="hbl:XJ32_06530"/>
<name>A0A1Q2LH51_9HELI</name>
<dbReference type="Gene3D" id="3.30.70.1660">
    <property type="match status" value="2"/>
</dbReference>
<dbReference type="SMART" id="SM00937">
    <property type="entry name" value="PCRF"/>
    <property type="match status" value="1"/>
</dbReference>
<evidence type="ECO:0000256" key="5">
    <source>
        <dbReference type="ARBA" id="ARBA00022490"/>
    </source>
</evidence>
<dbReference type="InterPro" id="IPR050057">
    <property type="entry name" value="Prokaryotic/Mito_RF"/>
</dbReference>
<feature type="region of interest" description="Disordered" evidence="9">
    <location>
        <begin position="281"/>
        <end position="308"/>
    </location>
</feature>
<dbReference type="PANTHER" id="PTHR43804">
    <property type="entry name" value="LD18447P"/>
    <property type="match status" value="1"/>
</dbReference>
<protein>
    <recommendedName>
        <fullName evidence="7 8">Peptide chain release factor 1</fullName>
        <shortName evidence="7">RF-1</shortName>
    </recommendedName>
</protein>
<dbReference type="FunFam" id="3.30.70.1660:FF:000002">
    <property type="entry name" value="Peptide chain release factor 1"/>
    <property type="match status" value="1"/>
</dbReference>
<evidence type="ECO:0000256" key="7">
    <source>
        <dbReference type="HAMAP-Rule" id="MF_00093"/>
    </source>
</evidence>
<dbReference type="FunFam" id="3.30.160.20:FF:000004">
    <property type="entry name" value="Peptide chain release factor 1"/>
    <property type="match status" value="1"/>
</dbReference>